<protein>
    <submittedName>
        <fullName evidence="1">Uncharacterized protein</fullName>
    </submittedName>
</protein>
<dbReference type="Proteomes" id="UP001325479">
    <property type="component" value="Chromosome"/>
</dbReference>
<reference evidence="1 2" key="1">
    <citation type="submission" date="2023-12" db="EMBL/GenBank/DDBJ databases">
        <title>Genome sequencing and assembly of bacterial species from a model synthetic community.</title>
        <authorList>
            <person name="Hogle S.L."/>
        </authorList>
    </citation>
    <scope>NUCLEOTIDE SEQUENCE [LARGE SCALE GENOMIC DNA]</scope>
    <source>
        <strain evidence="1 2">HAMBI 2494</strain>
    </source>
</reference>
<organism evidence="1 2">
    <name type="scientific">Paraburkholderia kururiensis</name>
    <dbReference type="NCBI Taxonomy" id="984307"/>
    <lineage>
        <taxon>Bacteria</taxon>
        <taxon>Pseudomonadati</taxon>
        <taxon>Pseudomonadota</taxon>
        <taxon>Betaproteobacteria</taxon>
        <taxon>Burkholderiales</taxon>
        <taxon>Burkholderiaceae</taxon>
        <taxon>Paraburkholderia</taxon>
    </lineage>
</organism>
<dbReference type="EMBL" id="CP139965">
    <property type="protein sequence ID" value="WQD77930.1"/>
    <property type="molecule type" value="Genomic_DNA"/>
</dbReference>
<accession>A0ABZ0WKP6</accession>
<sequence>MGLFNWMWHRNEEAAAPPASDEVREAVARIVKLHPQLRLVEEYEAHLTRAASVSFEYVDRLVEALPPAREASAAAWSSDACIHAFFTAPDDVAQALSRSTDVRHFFDECPDAGEVFAVLGMAMTERRVLGAKQEGVDVRSDVMRTTVSFGDYQVRVCGLTEALLRREIVRRVLDQLALEGLSHVEADAARRDALQQERALLKARMQLLERGGVGMSHMVGSGAVPDLAERAKIQLEMDENERSLASLGLKTDALQRELDVICEVLSDPASHLDVMTKRVRLNAMNIVLEDNDPAQGQQIEFRLARFPAGLPAAPGDWRAFALVRFARADLLPPASLRDETRHLVI</sequence>
<gene>
    <name evidence="1" type="ORF">U0042_28590</name>
</gene>
<name>A0ABZ0WKP6_9BURK</name>
<evidence type="ECO:0000313" key="2">
    <source>
        <dbReference type="Proteomes" id="UP001325479"/>
    </source>
</evidence>
<evidence type="ECO:0000313" key="1">
    <source>
        <dbReference type="EMBL" id="WQD77930.1"/>
    </source>
</evidence>
<keyword evidence="2" id="KW-1185">Reference proteome</keyword>
<dbReference type="RefSeq" id="WP_114814841.1">
    <property type="nucleotide sequence ID" value="NZ_CP139965.1"/>
</dbReference>
<proteinExistence type="predicted"/>